<dbReference type="RefSeq" id="WP_102714447.1">
    <property type="nucleotide sequence ID" value="NZ_PJKA01000012.1"/>
</dbReference>
<evidence type="ECO:0000313" key="8">
    <source>
        <dbReference type="Proteomes" id="UP000236000"/>
    </source>
</evidence>
<evidence type="ECO:0000256" key="6">
    <source>
        <dbReference type="SAM" id="Phobius"/>
    </source>
</evidence>
<keyword evidence="3 6" id="KW-0812">Transmembrane</keyword>
<comment type="caution">
    <text evidence="7">The sequence shown here is derived from an EMBL/GenBank/DDBJ whole genome shotgun (WGS) entry which is preliminary data.</text>
</comment>
<organism evidence="7 8">
    <name type="scientific">Akkermansia muciniphila</name>
    <dbReference type="NCBI Taxonomy" id="239935"/>
    <lineage>
        <taxon>Bacteria</taxon>
        <taxon>Pseudomonadati</taxon>
        <taxon>Verrucomicrobiota</taxon>
        <taxon>Verrucomicrobiia</taxon>
        <taxon>Verrucomicrobiales</taxon>
        <taxon>Akkermansiaceae</taxon>
        <taxon>Akkermansia</taxon>
    </lineage>
</organism>
<keyword evidence="5 6" id="KW-0472">Membrane</keyword>
<feature type="transmembrane region" description="Helical" evidence="6">
    <location>
        <begin position="173"/>
        <end position="196"/>
    </location>
</feature>
<dbReference type="GO" id="GO:0015920">
    <property type="term" value="P:lipopolysaccharide transport"/>
    <property type="evidence" value="ECO:0007669"/>
    <property type="project" value="TreeGrafter"/>
</dbReference>
<dbReference type="PANTHER" id="PTHR33529:SF2">
    <property type="entry name" value="LIPOPOLYSACCHARIDE EXPORT SYSTEM PERMEASE PROTEIN LPTG"/>
    <property type="match status" value="1"/>
</dbReference>
<evidence type="ECO:0000256" key="2">
    <source>
        <dbReference type="ARBA" id="ARBA00022475"/>
    </source>
</evidence>
<feature type="transmembrane region" description="Helical" evidence="6">
    <location>
        <begin position="53"/>
        <end position="73"/>
    </location>
</feature>
<accession>A0A2N8HCY3</accession>
<keyword evidence="2" id="KW-1003">Cell membrane</keyword>
<dbReference type="Pfam" id="PF03739">
    <property type="entry name" value="LptF_LptG"/>
    <property type="match status" value="1"/>
</dbReference>
<dbReference type="InterPro" id="IPR005495">
    <property type="entry name" value="LptG/LptF_permease"/>
</dbReference>
<protein>
    <recommendedName>
        <fullName evidence="9">YjgP/YjgQ family permease</fullName>
    </recommendedName>
</protein>
<evidence type="ECO:0000256" key="1">
    <source>
        <dbReference type="ARBA" id="ARBA00004651"/>
    </source>
</evidence>
<feature type="transmembrane region" description="Helical" evidence="6">
    <location>
        <begin position="390"/>
        <end position="409"/>
    </location>
</feature>
<evidence type="ECO:0000256" key="3">
    <source>
        <dbReference type="ARBA" id="ARBA00022692"/>
    </source>
</evidence>
<proteinExistence type="predicted"/>
<reference evidence="7 8" key="1">
    <citation type="journal article" date="2017" name="BMC Genomics">
        <title>Genome sequencing of 39 Akkermansia muciniphila isolates reveals its population structure, genomic and functional diverisity, and global distribution in mammalian gut microbiotas.</title>
        <authorList>
            <person name="Guo X."/>
            <person name="Li S."/>
            <person name="Zhang J."/>
            <person name="Wu F."/>
            <person name="Li X."/>
            <person name="Wu D."/>
            <person name="Zhang M."/>
            <person name="Ou Z."/>
            <person name="Jie Z."/>
            <person name="Yan Q."/>
            <person name="Li P."/>
            <person name="Yi J."/>
            <person name="Peng Y."/>
        </authorList>
    </citation>
    <scope>NUCLEOTIDE SEQUENCE [LARGE SCALE GENOMIC DNA]</scope>
    <source>
        <strain evidence="7 8">GP24</strain>
    </source>
</reference>
<dbReference type="PANTHER" id="PTHR33529">
    <property type="entry name" value="SLR0882 PROTEIN-RELATED"/>
    <property type="match status" value="1"/>
</dbReference>
<dbReference type="AlphaFoldDB" id="A0A2N8HCY3"/>
<feature type="transmembrane region" description="Helical" evidence="6">
    <location>
        <begin position="124"/>
        <end position="152"/>
    </location>
</feature>
<comment type="subcellular location">
    <subcellularLocation>
        <location evidence="1">Cell membrane</location>
        <topology evidence="1">Multi-pass membrane protein</topology>
    </subcellularLocation>
</comment>
<sequence>MAIQARHFRQWSAFLLLLALGGTAAWFLMPREWSQMQWEIPGTPSEYPLAQLLRPWLILAGCFLPALGMFLYNRAGIMDRYVARTWFTAFIMCTAILTLIYIIGDFADNVGDLMNLDSPLAGTFRFYLSQLPMILNLILPYTLLLGTLWALTKLSSSSEITGMLQSGRSLLRINAPVITGAVFAAIYFGIFGFHWAPNSTLYRKLMFSSLSQNKNNDSSRSSIYKNDAESRIWYLGNPPGIDSPGEPFRQVRVEQFSAPGKMEYELFADEASWDPASRTWTFRHAIKRNYSQEEPRQLNDVPVFDGLEYRTLKEQYPETPWQLISPNVRVDTQGTPALQEILKAGTMNAKYLRSLQTEWHVRIARMFSCIILTFIAIPSAITFQRRSTMSGIGIALFLAAAMLFLYEFFPTLASAGYLPTWLGAWMPNIIYTIIAIRLFQTKLAHRSFMEMLKGLKKTPVHDHQ</sequence>
<feature type="transmembrane region" description="Helical" evidence="6">
    <location>
        <begin position="85"/>
        <end position="104"/>
    </location>
</feature>
<evidence type="ECO:0000313" key="7">
    <source>
        <dbReference type="EMBL" id="PNC17749.1"/>
    </source>
</evidence>
<name>A0A2N8HCY3_9BACT</name>
<keyword evidence="4 6" id="KW-1133">Transmembrane helix</keyword>
<dbReference type="GO" id="GO:0043190">
    <property type="term" value="C:ATP-binding cassette (ABC) transporter complex"/>
    <property type="evidence" value="ECO:0007669"/>
    <property type="project" value="TreeGrafter"/>
</dbReference>
<evidence type="ECO:0000256" key="4">
    <source>
        <dbReference type="ARBA" id="ARBA00022989"/>
    </source>
</evidence>
<evidence type="ECO:0008006" key="9">
    <source>
        <dbReference type="Google" id="ProtNLM"/>
    </source>
</evidence>
<dbReference type="Proteomes" id="UP000236000">
    <property type="component" value="Unassembled WGS sequence"/>
</dbReference>
<gene>
    <name evidence="7" type="ORF">CXU22_08380</name>
</gene>
<feature type="transmembrane region" description="Helical" evidence="6">
    <location>
        <begin position="12"/>
        <end position="29"/>
    </location>
</feature>
<dbReference type="EMBL" id="PJKA01000012">
    <property type="protein sequence ID" value="PNC17749.1"/>
    <property type="molecule type" value="Genomic_DNA"/>
</dbReference>
<dbReference type="OrthoDB" id="9791458at2"/>
<feature type="transmembrane region" description="Helical" evidence="6">
    <location>
        <begin position="363"/>
        <end position="383"/>
    </location>
</feature>
<feature type="transmembrane region" description="Helical" evidence="6">
    <location>
        <begin position="421"/>
        <end position="439"/>
    </location>
</feature>
<evidence type="ECO:0000256" key="5">
    <source>
        <dbReference type="ARBA" id="ARBA00023136"/>
    </source>
</evidence>